<keyword evidence="2" id="KW-1185">Reference proteome</keyword>
<dbReference type="EMBL" id="MSFK01000007">
    <property type="protein sequence ID" value="PWY93086.1"/>
    <property type="molecule type" value="Genomic_DNA"/>
</dbReference>
<comment type="caution">
    <text evidence="1">The sequence shown here is derived from an EMBL/GenBank/DDBJ whole genome shotgun (WGS) entry which is preliminary data.</text>
</comment>
<proteinExistence type="predicted"/>
<name>A0A317X3E6_9EURO</name>
<gene>
    <name evidence="1" type="ORF">BO94DRAFT_359187</name>
</gene>
<protein>
    <submittedName>
        <fullName evidence="1">Uncharacterized protein</fullName>
    </submittedName>
</protein>
<dbReference type="AlphaFoldDB" id="A0A317X3E6"/>
<dbReference type="Proteomes" id="UP000246702">
    <property type="component" value="Unassembled WGS sequence"/>
</dbReference>
<accession>A0A317X3E6</accession>
<evidence type="ECO:0000313" key="1">
    <source>
        <dbReference type="EMBL" id="PWY93086.1"/>
    </source>
</evidence>
<organism evidence="1 2">
    <name type="scientific">Aspergillus sclerotioniger CBS 115572</name>
    <dbReference type="NCBI Taxonomy" id="1450535"/>
    <lineage>
        <taxon>Eukaryota</taxon>
        <taxon>Fungi</taxon>
        <taxon>Dikarya</taxon>
        <taxon>Ascomycota</taxon>
        <taxon>Pezizomycotina</taxon>
        <taxon>Eurotiomycetes</taxon>
        <taxon>Eurotiomycetidae</taxon>
        <taxon>Eurotiales</taxon>
        <taxon>Aspergillaceae</taxon>
        <taxon>Aspergillus</taxon>
        <taxon>Aspergillus subgen. Circumdati</taxon>
    </lineage>
</organism>
<reference evidence="1 2" key="1">
    <citation type="submission" date="2016-12" db="EMBL/GenBank/DDBJ databases">
        <title>The genomes of Aspergillus section Nigri reveals drivers in fungal speciation.</title>
        <authorList>
            <consortium name="DOE Joint Genome Institute"/>
            <person name="Vesth T.C."/>
            <person name="Nybo J."/>
            <person name="Theobald S."/>
            <person name="Brandl J."/>
            <person name="Frisvad J.C."/>
            <person name="Nielsen K.F."/>
            <person name="Lyhne E.K."/>
            <person name="Kogle M.E."/>
            <person name="Kuo A."/>
            <person name="Riley R."/>
            <person name="Clum A."/>
            <person name="Nolan M."/>
            <person name="Lipzen A."/>
            <person name="Salamov A."/>
            <person name="Henrissat B."/>
            <person name="Wiebenga A."/>
            <person name="De Vries R.P."/>
            <person name="Grigoriev I.V."/>
            <person name="Mortensen U.H."/>
            <person name="Andersen M.R."/>
            <person name="Baker S.E."/>
        </authorList>
    </citation>
    <scope>NUCLEOTIDE SEQUENCE [LARGE SCALE GENOMIC DNA]</scope>
    <source>
        <strain evidence="1 2">CBS 115572</strain>
    </source>
</reference>
<dbReference type="RefSeq" id="XP_025469847.1">
    <property type="nucleotide sequence ID" value="XM_025607160.1"/>
</dbReference>
<sequence length="146" mass="16476">MQRNQLPVNATSLLLSGAQSSAVMLCYMPYHGTPCAAPSVSWNVESHLLADRLSRFQPCPWKPRSVRRSALRIPRISTQSSSYLPRLYPPHSLQPIFHLMRDISIVHYLVINNARSHIIIVQTQAQLRSAEVTWLSCPPLSHPASR</sequence>
<dbReference type="GeneID" id="37109303"/>
<evidence type="ECO:0000313" key="2">
    <source>
        <dbReference type="Proteomes" id="UP000246702"/>
    </source>
</evidence>